<dbReference type="InterPro" id="IPR023485">
    <property type="entry name" value="Ptyr_pPase"/>
</dbReference>
<keyword evidence="7" id="KW-1185">Reference proteome</keyword>
<reference evidence="6 7" key="1">
    <citation type="submission" date="2017-02" db="EMBL/GenBank/DDBJ databases">
        <authorList>
            <person name="Peterson S.W."/>
        </authorList>
    </citation>
    <scope>NUCLEOTIDE SEQUENCE [LARGE SCALE GENOMIC DNA]</scope>
    <source>
        <strain evidence="6 7">DSM 15102</strain>
    </source>
</reference>
<evidence type="ECO:0000256" key="1">
    <source>
        <dbReference type="ARBA" id="ARBA00011063"/>
    </source>
</evidence>
<accession>A0A1T4MJT6</accession>
<dbReference type="Gene3D" id="3.40.50.2300">
    <property type="match status" value="1"/>
</dbReference>
<evidence type="ECO:0000256" key="2">
    <source>
        <dbReference type="ARBA" id="ARBA00022801"/>
    </source>
</evidence>
<keyword evidence="3" id="KW-0904">Protein phosphatase</keyword>
<evidence type="ECO:0000256" key="3">
    <source>
        <dbReference type="ARBA" id="ARBA00022912"/>
    </source>
</evidence>
<feature type="active site" description="Nucleophile" evidence="4">
    <location>
        <position position="10"/>
    </location>
</feature>
<dbReference type="GO" id="GO:0004725">
    <property type="term" value="F:protein tyrosine phosphatase activity"/>
    <property type="evidence" value="ECO:0007669"/>
    <property type="project" value="InterPro"/>
</dbReference>
<dbReference type="InterPro" id="IPR017867">
    <property type="entry name" value="Tyr_phospatase_low_mol_wt"/>
</dbReference>
<feature type="domain" description="Phosphotyrosine protein phosphatase I" evidence="5">
    <location>
        <begin position="4"/>
        <end position="154"/>
    </location>
</feature>
<dbReference type="PANTHER" id="PTHR11717:SF31">
    <property type="entry name" value="LOW MOLECULAR WEIGHT PROTEIN-TYROSINE-PHOSPHATASE ETP-RELATED"/>
    <property type="match status" value="1"/>
</dbReference>
<dbReference type="SMART" id="SM00226">
    <property type="entry name" value="LMWPc"/>
    <property type="match status" value="1"/>
</dbReference>
<dbReference type="Proteomes" id="UP000196365">
    <property type="component" value="Unassembled WGS sequence"/>
</dbReference>
<dbReference type="OrthoDB" id="9784339at2"/>
<protein>
    <submittedName>
        <fullName evidence="6">Protein-tyrosine phosphatase</fullName>
    </submittedName>
</protein>
<evidence type="ECO:0000313" key="6">
    <source>
        <dbReference type="EMBL" id="SJZ67127.1"/>
    </source>
</evidence>
<dbReference type="PRINTS" id="PR00719">
    <property type="entry name" value="LMWPTPASE"/>
</dbReference>
<gene>
    <name evidence="6" type="ORF">SAMN02745973_01359</name>
</gene>
<dbReference type="Pfam" id="PF01451">
    <property type="entry name" value="LMWPc"/>
    <property type="match status" value="1"/>
</dbReference>
<evidence type="ECO:0000256" key="4">
    <source>
        <dbReference type="PIRSR" id="PIRSR617867-1"/>
    </source>
</evidence>
<keyword evidence="2" id="KW-0378">Hydrolase</keyword>
<feature type="active site" description="Proton donor" evidence="4">
    <location>
        <position position="128"/>
    </location>
</feature>
<name>A0A1T4MJT6_9FIRM</name>
<feature type="active site" evidence="4">
    <location>
        <position position="16"/>
    </location>
</feature>
<dbReference type="SUPFAM" id="SSF52788">
    <property type="entry name" value="Phosphotyrosine protein phosphatases I"/>
    <property type="match status" value="1"/>
</dbReference>
<proteinExistence type="inferred from homology"/>
<dbReference type="InterPro" id="IPR050438">
    <property type="entry name" value="LMW_PTPase"/>
</dbReference>
<evidence type="ECO:0000259" key="5">
    <source>
        <dbReference type="SMART" id="SM00226"/>
    </source>
</evidence>
<dbReference type="InterPro" id="IPR036196">
    <property type="entry name" value="Ptyr_pPase_sf"/>
</dbReference>
<comment type="similarity">
    <text evidence="1">Belongs to the low molecular weight phosphotyrosine protein phosphatase family.</text>
</comment>
<sequence length="161" mass="18050">MEKKKIIFVCTGNTCRSPMAAAILKNLLNNSEYREQIEVASAGLVVFGRQSATPQAMQAMREMDLDISDHVSTQLTKKMIQEADLILTMTQGHKQQVLTLEPKAEGKIYSLLEFSLEEQSEKIFDISDPFGASIEVYKKTAQQIKTAIESAFPKIIKKFFG</sequence>
<organism evidence="6 7">
    <name type="scientific">Garciella nitratireducens DSM 15102</name>
    <dbReference type="NCBI Taxonomy" id="1121911"/>
    <lineage>
        <taxon>Bacteria</taxon>
        <taxon>Bacillati</taxon>
        <taxon>Bacillota</taxon>
        <taxon>Clostridia</taxon>
        <taxon>Eubacteriales</taxon>
        <taxon>Eubacteriaceae</taxon>
        <taxon>Garciella</taxon>
    </lineage>
</organism>
<dbReference type="PANTHER" id="PTHR11717">
    <property type="entry name" value="LOW MOLECULAR WEIGHT PROTEIN TYROSINE PHOSPHATASE"/>
    <property type="match status" value="1"/>
</dbReference>
<dbReference type="EMBL" id="FUWV01000007">
    <property type="protein sequence ID" value="SJZ67127.1"/>
    <property type="molecule type" value="Genomic_DNA"/>
</dbReference>
<evidence type="ECO:0000313" key="7">
    <source>
        <dbReference type="Proteomes" id="UP000196365"/>
    </source>
</evidence>
<dbReference type="AlphaFoldDB" id="A0A1T4MJT6"/>
<dbReference type="RefSeq" id="WP_087678788.1">
    <property type="nucleotide sequence ID" value="NZ_FUWV01000007.1"/>
</dbReference>
<dbReference type="CDD" id="cd16344">
    <property type="entry name" value="LMWPAP"/>
    <property type="match status" value="1"/>
</dbReference>